<evidence type="ECO:0000313" key="3">
    <source>
        <dbReference type="Proteomes" id="UP000051074"/>
    </source>
</evidence>
<sequence>MQQFFKINIMFLLIYISLTLLEATLTQGCLFYHVVDDLNNLFSFWQVAYIVQSLI</sequence>
<gene>
    <name evidence="2" type="ORF">FC20_GL001600</name>
</gene>
<organism evidence="2 3">
    <name type="scientific">Lactobacillus equicursoris DSM 19284 = JCM 14600 = CIP 110162</name>
    <dbReference type="NCBI Taxonomy" id="1293597"/>
    <lineage>
        <taxon>Bacteria</taxon>
        <taxon>Bacillati</taxon>
        <taxon>Bacillota</taxon>
        <taxon>Bacilli</taxon>
        <taxon>Lactobacillales</taxon>
        <taxon>Lactobacillaceae</taxon>
        <taxon>Lactobacillus</taxon>
    </lineage>
</organism>
<proteinExistence type="predicted"/>
<dbReference type="AlphaFoldDB" id="K0NXB7"/>
<evidence type="ECO:0000313" key="2">
    <source>
        <dbReference type="EMBL" id="KRL00037.1"/>
    </source>
</evidence>
<dbReference type="PATRIC" id="fig|1293597.4.peg.1702"/>
<name>K0NXB7_9LACO</name>
<feature type="transmembrane region" description="Helical" evidence="1">
    <location>
        <begin position="12"/>
        <end position="35"/>
    </location>
</feature>
<keyword evidence="1" id="KW-0812">Transmembrane</keyword>
<protein>
    <submittedName>
        <fullName evidence="2">Uncharacterized protein</fullName>
    </submittedName>
</protein>
<dbReference type="STRING" id="1293597.FC20_GL001600"/>
<comment type="caution">
    <text evidence="2">The sequence shown here is derived from an EMBL/GenBank/DDBJ whole genome shotgun (WGS) entry which is preliminary data.</text>
</comment>
<reference evidence="2 3" key="1">
    <citation type="journal article" date="2015" name="Genome Announc.">
        <title>Expanding the biotechnology potential of lactobacilli through comparative genomics of 213 strains and associated genera.</title>
        <authorList>
            <person name="Sun Z."/>
            <person name="Harris H.M."/>
            <person name="McCann A."/>
            <person name="Guo C."/>
            <person name="Argimon S."/>
            <person name="Zhang W."/>
            <person name="Yang X."/>
            <person name="Jeffery I.B."/>
            <person name="Cooney J.C."/>
            <person name="Kagawa T.F."/>
            <person name="Liu W."/>
            <person name="Song Y."/>
            <person name="Salvetti E."/>
            <person name="Wrobel A."/>
            <person name="Rasinkangas P."/>
            <person name="Parkhill J."/>
            <person name="Rea M.C."/>
            <person name="O'Sullivan O."/>
            <person name="Ritari J."/>
            <person name="Douillard F.P."/>
            <person name="Paul Ross R."/>
            <person name="Yang R."/>
            <person name="Briner A.E."/>
            <person name="Felis G.E."/>
            <person name="de Vos W.M."/>
            <person name="Barrangou R."/>
            <person name="Klaenhammer T.R."/>
            <person name="Caufield P.W."/>
            <person name="Cui Y."/>
            <person name="Zhang H."/>
            <person name="O'Toole P.W."/>
        </authorList>
    </citation>
    <scope>NUCLEOTIDE SEQUENCE [LARGE SCALE GENOMIC DNA]</scope>
    <source>
        <strain evidence="2 3">DSM 19284</strain>
    </source>
</reference>
<dbReference type="Proteomes" id="UP000051074">
    <property type="component" value="Unassembled WGS sequence"/>
</dbReference>
<accession>K0NXB7</accession>
<evidence type="ECO:0000256" key="1">
    <source>
        <dbReference type="SAM" id="Phobius"/>
    </source>
</evidence>
<dbReference type="RefSeq" id="WP_008463359.1">
    <property type="nucleotide sequence ID" value="NZ_AZDU01000061.1"/>
</dbReference>
<keyword evidence="1" id="KW-0472">Membrane</keyword>
<dbReference type="EMBL" id="AZDU01000061">
    <property type="protein sequence ID" value="KRL00037.1"/>
    <property type="molecule type" value="Genomic_DNA"/>
</dbReference>
<keyword evidence="1" id="KW-1133">Transmembrane helix</keyword>
<keyword evidence="3" id="KW-1185">Reference proteome</keyword>